<accession>A0A5N7DI94</accession>
<accession>A0A5N6HN09</accession>
<keyword evidence="3" id="KW-1185">Reference proteome</keyword>
<organism evidence="2 3">
    <name type="scientific">Aspergillus pseudonomiae</name>
    <dbReference type="NCBI Taxonomy" id="1506151"/>
    <lineage>
        <taxon>Eukaryota</taxon>
        <taxon>Fungi</taxon>
        <taxon>Dikarya</taxon>
        <taxon>Ascomycota</taxon>
        <taxon>Pezizomycotina</taxon>
        <taxon>Eurotiomycetes</taxon>
        <taxon>Eurotiomycetidae</taxon>
        <taxon>Eurotiales</taxon>
        <taxon>Aspergillaceae</taxon>
        <taxon>Aspergillus</taxon>
        <taxon>Aspergillus subgen. Circumdati</taxon>
    </lineage>
</organism>
<dbReference type="EMBL" id="ML736755">
    <property type="protein sequence ID" value="KAE8406147.1"/>
    <property type="molecule type" value="Genomic_DNA"/>
</dbReference>
<dbReference type="Proteomes" id="UP000325579">
    <property type="component" value="Unassembled WGS sequence"/>
</dbReference>
<sequence>MADLPTTIYGAYEQILTKSHQQEPMIRRALSMILAASRPLSVSEMNVALNVDRTSMSIHDLDVEDKAFTTRLRNWRGLFVSVHHDQVYFIHQTAREFLLATTAIPRDSCWQHSITNCDAHSILAEACVLYLDFLNNDSTSTVAGIDDGELLNEYTFLD</sequence>
<dbReference type="Pfam" id="PF22939">
    <property type="entry name" value="WHD_GPIID"/>
    <property type="match status" value="1"/>
</dbReference>
<dbReference type="PANTHER" id="PTHR10039">
    <property type="entry name" value="AMELOGENIN"/>
    <property type="match status" value="1"/>
</dbReference>
<dbReference type="GeneID" id="43671424"/>
<protein>
    <recommendedName>
        <fullName evidence="1">GPI inositol-deacylase winged helix domain-containing protein</fullName>
    </recommendedName>
</protein>
<evidence type="ECO:0000259" key="1">
    <source>
        <dbReference type="Pfam" id="PF22939"/>
    </source>
</evidence>
<dbReference type="PANTHER" id="PTHR10039:SF14">
    <property type="entry name" value="NACHT DOMAIN-CONTAINING PROTEIN"/>
    <property type="match status" value="1"/>
</dbReference>
<evidence type="ECO:0000313" key="3">
    <source>
        <dbReference type="Proteomes" id="UP000325579"/>
    </source>
</evidence>
<dbReference type="AlphaFoldDB" id="A0A5N7DI94"/>
<reference evidence="2 3" key="1">
    <citation type="submission" date="2019-04" db="EMBL/GenBank/DDBJ databases">
        <authorList>
            <consortium name="DOE Joint Genome Institute"/>
            <person name="Mondo S."/>
            <person name="Kjaerbolling I."/>
            <person name="Vesth T."/>
            <person name="Frisvad J.C."/>
            <person name="Nybo J.L."/>
            <person name="Theobald S."/>
            <person name="Kildgaard S."/>
            <person name="Isbrandt T."/>
            <person name="Kuo A."/>
            <person name="Sato A."/>
            <person name="Lyhne E.K."/>
            <person name="Kogle M.E."/>
            <person name="Wiebenga A."/>
            <person name="Kun R.S."/>
            <person name="Lubbers R.J."/>
            <person name="Makela M.R."/>
            <person name="Barry K."/>
            <person name="Chovatia M."/>
            <person name="Clum A."/>
            <person name="Daum C."/>
            <person name="Haridas S."/>
            <person name="He G."/>
            <person name="LaButti K."/>
            <person name="Lipzen A."/>
            <person name="Riley R."/>
            <person name="Salamov A."/>
            <person name="Simmons B.A."/>
            <person name="Magnuson J.K."/>
            <person name="Henrissat B."/>
            <person name="Mortensen U.H."/>
            <person name="Larsen T.O."/>
            <person name="Devries R.P."/>
            <person name="Grigoriev I.V."/>
            <person name="Machida M."/>
            <person name="Baker S.E."/>
            <person name="Andersen M.R."/>
            <person name="Cantor M.N."/>
            <person name="Hua S.X."/>
        </authorList>
    </citation>
    <scope>NUCLEOTIDE SEQUENCE [LARGE SCALE GENOMIC DNA]</scope>
    <source>
        <strain evidence="2 3">CBS 119388</strain>
    </source>
</reference>
<gene>
    <name evidence="2" type="ORF">BDV37DRAFT_281059</name>
</gene>
<dbReference type="OrthoDB" id="163438at2759"/>
<evidence type="ECO:0000313" key="2">
    <source>
        <dbReference type="EMBL" id="KAE8406147.1"/>
    </source>
</evidence>
<dbReference type="RefSeq" id="XP_031943466.1">
    <property type="nucleotide sequence ID" value="XM_032086733.1"/>
</dbReference>
<name>A0A5N7DI94_9EURO</name>
<proteinExistence type="predicted"/>
<dbReference type="InterPro" id="IPR054471">
    <property type="entry name" value="GPIID_WHD"/>
</dbReference>
<feature type="domain" description="GPI inositol-deacylase winged helix" evidence="1">
    <location>
        <begin position="24"/>
        <end position="100"/>
    </location>
</feature>